<keyword evidence="1" id="KW-0812">Transmembrane</keyword>
<feature type="chain" id="PRO_5020193380" description="DUF2946 domain-containing protein" evidence="2">
    <location>
        <begin position="42"/>
        <end position="110"/>
    </location>
</feature>
<sequence>MFSLTQSKARTRFAFKFKAATWCALIALITALAFVSLVTTAATHLHSTVQETQDCSICGVVTNKIGSGLTSLSLSATQFFLLFAALVVALRSANYIAPAELPPSCGPPRA</sequence>
<keyword evidence="4" id="KW-1185">Reference proteome</keyword>
<keyword evidence="1" id="KW-1133">Transmembrane helix</keyword>
<feature type="transmembrane region" description="Helical" evidence="1">
    <location>
        <begin position="65"/>
        <end position="90"/>
    </location>
</feature>
<protein>
    <recommendedName>
        <fullName evidence="5">DUF2946 domain-containing protein</fullName>
    </recommendedName>
</protein>
<comment type="caution">
    <text evidence="3">The sequence shown here is derived from an EMBL/GenBank/DDBJ whole genome shotgun (WGS) entry which is preliminary data.</text>
</comment>
<dbReference type="RefSeq" id="WP_133325627.1">
    <property type="nucleotide sequence ID" value="NZ_SMYL01000001.1"/>
</dbReference>
<organism evidence="3 4">
    <name type="scientific">Sapientia aquatica</name>
    <dbReference type="NCBI Taxonomy" id="1549640"/>
    <lineage>
        <taxon>Bacteria</taxon>
        <taxon>Pseudomonadati</taxon>
        <taxon>Pseudomonadota</taxon>
        <taxon>Betaproteobacteria</taxon>
        <taxon>Burkholderiales</taxon>
        <taxon>Oxalobacteraceae</taxon>
        <taxon>Sapientia</taxon>
    </lineage>
</organism>
<evidence type="ECO:0000256" key="1">
    <source>
        <dbReference type="SAM" id="Phobius"/>
    </source>
</evidence>
<evidence type="ECO:0008006" key="5">
    <source>
        <dbReference type="Google" id="ProtNLM"/>
    </source>
</evidence>
<evidence type="ECO:0000313" key="4">
    <source>
        <dbReference type="Proteomes" id="UP000294829"/>
    </source>
</evidence>
<feature type="signal peptide" evidence="2">
    <location>
        <begin position="1"/>
        <end position="41"/>
    </location>
</feature>
<name>A0A4R5W8R4_9BURK</name>
<dbReference type="AlphaFoldDB" id="A0A4R5W8R4"/>
<dbReference type="EMBL" id="SMYL01000001">
    <property type="protein sequence ID" value="TDK68715.1"/>
    <property type="molecule type" value="Genomic_DNA"/>
</dbReference>
<gene>
    <name evidence="3" type="ORF">E2I14_04050</name>
</gene>
<proteinExistence type="predicted"/>
<evidence type="ECO:0000313" key="3">
    <source>
        <dbReference type="EMBL" id="TDK68715.1"/>
    </source>
</evidence>
<evidence type="ECO:0000256" key="2">
    <source>
        <dbReference type="SAM" id="SignalP"/>
    </source>
</evidence>
<keyword evidence="2" id="KW-0732">Signal</keyword>
<dbReference type="Proteomes" id="UP000294829">
    <property type="component" value="Unassembled WGS sequence"/>
</dbReference>
<reference evidence="3 4" key="1">
    <citation type="submission" date="2019-03" db="EMBL/GenBank/DDBJ databases">
        <title>Sapientia aquatica gen. nov., sp. nov., isolated from a crater lake.</title>
        <authorList>
            <person name="Felfoldi T."/>
            <person name="Szabo A."/>
            <person name="Toth E."/>
            <person name="Schumann P."/>
            <person name="Keki Z."/>
            <person name="Marialigeti K."/>
            <person name="Mathe I."/>
        </authorList>
    </citation>
    <scope>NUCLEOTIDE SEQUENCE [LARGE SCALE GENOMIC DNA]</scope>
    <source>
        <strain evidence="3 4">SA-152</strain>
    </source>
</reference>
<accession>A0A4R5W8R4</accession>
<keyword evidence="1" id="KW-0472">Membrane</keyword>